<accession>A0A6I6K1P7</accession>
<organism evidence="1 2">
    <name type="scientific">Maribellus comscasis</name>
    <dbReference type="NCBI Taxonomy" id="2681766"/>
    <lineage>
        <taxon>Bacteria</taxon>
        <taxon>Pseudomonadati</taxon>
        <taxon>Bacteroidota</taxon>
        <taxon>Bacteroidia</taxon>
        <taxon>Marinilabiliales</taxon>
        <taxon>Prolixibacteraceae</taxon>
        <taxon>Maribellus</taxon>
    </lineage>
</organism>
<dbReference type="SUPFAM" id="SSF48208">
    <property type="entry name" value="Six-hairpin glycosidases"/>
    <property type="match status" value="1"/>
</dbReference>
<sequence>MQKILCVVFLLQCILGNAGELELKINGNTPIIYLNGRSHLFTPDEGLWSIATRWENGWPTSWKHANPQKHEILGDWKVFYGEIKLPQGRLKLQDAYLKQNNRIKCIRRFEWLGEVPLDTLTLSVRWQVNARFPNAFLPGIIYYGNPSGENNGMNKVPVFHGNPGEKALFEEHRYPMPFACFEWNENNDFYGAAMHTKPSPVYGGNHYDQWWSLGVQSFEEISELLLLSGPITYNNKPSVAKALQQKEMPYGETWMKLEPGDVVEKTFYLEGFTIQEKGTGFQRPIYTSMDILKPYAFEEFPSFENIIRSKYRYAKSRYMQSNNFAGFNMYQPGITPQIVLGWAGQSEAPVYALQVLQKKLNDPKVLEMVQKSMDHICTSPLTENGFMVNYNTKNKKWSKNDPVSEGQAMNSIAQAIRVGRNNDFINTEKWEFFFREACDIHLKRMSAENWEPRNTAEAFYISPFLEAYELFGDNKYKEIALKITDYYAARHFNMEEPYWGGTLDATCEDKEGAWGAFQGFMEAYECTKKDKYLKYAKHAGDVVLSYTVIWDIPLPAGRLADHAFKTRGWTGVSPQNQHLDVYGVLIAPMIYRLAEYTRNDDLKKLAVVMYRSCGQLIDPFGSQGEQIQQTNFAQRGEMNNVYKLRGGYSEDWTVFWITAHFLHAAAQFLEIAVDLDKL</sequence>
<dbReference type="EMBL" id="CP046401">
    <property type="protein sequence ID" value="QGY47549.1"/>
    <property type="molecule type" value="Genomic_DNA"/>
</dbReference>
<evidence type="ECO:0000313" key="2">
    <source>
        <dbReference type="Proteomes" id="UP000428260"/>
    </source>
</evidence>
<dbReference type="AlphaFoldDB" id="A0A6I6K1P7"/>
<dbReference type="RefSeq" id="WP_158871541.1">
    <property type="nucleotide sequence ID" value="NZ_CP046401.1"/>
</dbReference>
<dbReference type="InterPro" id="IPR008928">
    <property type="entry name" value="6-hairpin_glycosidase_sf"/>
</dbReference>
<name>A0A6I6K1P7_9BACT</name>
<gene>
    <name evidence="1" type="ORF">GM418_28930</name>
</gene>
<reference evidence="1 2" key="1">
    <citation type="submission" date="2019-11" db="EMBL/GenBank/DDBJ databases">
        <authorList>
            <person name="Zheng R.K."/>
            <person name="Sun C.M."/>
        </authorList>
    </citation>
    <scope>NUCLEOTIDE SEQUENCE [LARGE SCALE GENOMIC DNA]</scope>
    <source>
        <strain evidence="1 2">WC007</strain>
    </source>
</reference>
<dbReference type="GO" id="GO:0005975">
    <property type="term" value="P:carbohydrate metabolic process"/>
    <property type="evidence" value="ECO:0007669"/>
    <property type="project" value="InterPro"/>
</dbReference>
<keyword evidence="2" id="KW-1185">Reference proteome</keyword>
<protein>
    <submittedName>
        <fullName evidence="1">Uncharacterized protein</fullName>
    </submittedName>
</protein>
<evidence type="ECO:0000313" key="1">
    <source>
        <dbReference type="EMBL" id="QGY47549.1"/>
    </source>
</evidence>
<dbReference type="Proteomes" id="UP000428260">
    <property type="component" value="Chromosome"/>
</dbReference>
<proteinExistence type="predicted"/>
<dbReference type="KEGG" id="mcos:GM418_28930"/>